<proteinExistence type="predicted"/>
<evidence type="ECO:0000256" key="1">
    <source>
        <dbReference type="SAM" id="Phobius"/>
    </source>
</evidence>
<protein>
    <submittedName>
        <fullName evidence="2">Uncharacterized protein</fullName>
    </submittedName>
</protein>
<keyword evidence="1" id="KW-1133">Transmembrane helix</keyword>
<evidence type="ECO:0000313" key="2">
    <source>
        <dbReference type="EMBL" id="MBW91436.1"/>
    </source>
</evidence>
<accession>A0A2P2JD81</accession>
<keyword evidence="1" id="KW-0472">Membrane</keyword>
<dbReference type="EMBL" id="GGEC01010953">
    <property type="protein sequence ID" value="MBW91436.1"/>
    <property type="molecule type" value="Transcribed_RNA"/>
</dbReference>
<organism evidence="2">
    <name type="scientific">Rhizophora mucronata</name>
    <name type="common">Asiatic mangrove</name>
    <dbReference type="NCBI Taxonomy" id="61149"/>
    <lineage>
        <taxon>Eukaryota</taxon>
        <taxon>Viridiplantae</taxon>
        <taxon>Streptophyta</taxon>
        <taxon>Embryophyta</taxon>
        <taxon>Tracheophyta</taxon>
        <taxon>Spermatophyta</taxon>
        <taxon>Magnoliopsida</taxon>
        <taxon>eudicotyledons</taxon>
        <taxon>Gunneridae</taxon>
        <taxon>Pentapetalae</taxon>
        <taxon>rosids</taxon>
        <taxon>fabids</taxon>
        <taxon>Malpighiales</taxon>
        <taxon>Rhizophoraceae</taxon>
        <taxon>Rhizophora</taxon>
    </lineage>
</organism>
<sequence length="79" mass="9457">MCKFIWSSGLTFWSRYYVMCHFITTLGVGFSVSLSLKICWNMNLKCYYFHWHVFRIFQPYPGFEMCQICMLLIDACPDS</sequence>
<reference evidence="2" key="1">
    <citation type="submission" date="2018-02" db="EMBL/GenBank/DDBJ databases">
        <title>Rhizophora mucronata_Transcriptome.</title>
        <authorList>
            <person name="Meera S.P."/>
            <person name="Sreeshan A."/>
            <person name="Augustine A."/>
        </authorList>
    </citation>
    <scope>NUCLEOTIDE SEQUENCE</scope>
    <source>
        <tissue evidence="2">Leaf</tissue>
    </source>
</reference>
<dbReference type="AlphaFoldDB" id="A0A2P2JD81"/>
<keyword evidence="1" id="KW-0812">Transmembrane</keyword>
<name>A0A2P2JD81_RHIMU</name>
<feature type="transmembrane region" description="Helical" evidence="1">
    <location>
        <begin position="16"/>
        <end position="36"/>
    </location>
</feature>